<evidence type="ECO:0000256" key="1">
    <source>
        <dbReference type="SAM" id="MobiDB-lite"/>
    </source>
</evidence>
<evidence type="ECO:0000313" key="3">
    <source>
        <dbReference type="Proteomes" id="UP000093695"/>
    </source>
</evidence>
<accession>A0A193C9Q2</accession>
<reference evidence="2 3" key="1">
    <citation type="journal article" date="2015" name="Genome Announc.">
        <title>Draft Genome Sequence of Norvancomycin-Producing Strain Amycolatopsis orientalis CPCC200066.</title>
        <authorList>
            <person name="Lei X."/>
            <person name="Yuan F."/>
            <person name="Shi Y."/>
            <person name="Li X."/>
            <person name="Wang L."/>
            <person name="Hong B."/>
        </authorList>
    </citation>
    <scope>NUCLEOTIDE SEQUENCE [LARGE SCALE GENOMIC DNA]</scope>
    <source>
        <strain evidence="2 3">B-37</strain>
    </source>
</reference>
<dbReference type="AlphaFoldDB" id="A0A193C9Q2"/>
<keyword evidence="3" id="KW-1185">Reference proteome</keyword>
<organism evidence="2 3">
    <name type="scientific">Amycolatopsis orientalis</name>
    <name type="common">Nocardia orientalis</name>
    <dbReference type="NCBI Taxonomy" id="31958"/>
    <lineage>
        <taxon>Bacteria</taxon>
        <taxon>Bacillati</taxon>
        <taxon>Actinomycetota</taxon>
        <taxon>Actinomycetes</taxon>
        <taxon>Pseudonocardiales</taxon>
        <taxon>Pseudonocardiaceae</taxon>
        <taxon>Amycolatopsis</taxon>
    </lineage>
</organism>
<dbReference type="Proteomes" id="UP000093695">
    <property type="component" value="Chromosome"/>
</dbReference>
<evidence type="ECO:0000313" key="2">
    <source>
        <dbReference type="EMBL" id="ANN21083.1"/>
    </source>
</evidence>
<dbReference type="EMBL" id="CP016174">
    <property type="protein sequence ID" value="ANN21083.1"/>
    <property type="molecule type" value="Genomic_DNA"/>
</dbReference>
<gene>
    <name evidence="2" type="ORF">SD37_39545</name>
</gene>
<dbReference type="KEGG" id="aori:SD37_39545"/>
<sequence length="375" mass="42164">MAVVTSTPRTVPDRIEKRITRLESLLDLPPRGGASALQVGIEARQALLAARTSDDALREIRLRTKFLAKPSEVAGPTRIQHVSTSKGAALKVLLLALFELQARSPRPSGASLIPRTQLALERETPDAGMPSGERPSWINLAALPTADATRRSTHASSRRRNRLRQLHSALERLDQLGRIELKKAPGEHHRYEAFWVLDEGRANDSSLGLTRYTVPEFGRGRERREITTIPLEFFLHGWIDALNDNEIITYLILRLMAQAHPRVHATSGVFLTSGFRLSMFNLDRGFEAHRMLARYGLITTRPDPRRSARGTIHQQRTDGKGNLHQFQLNDAALSQDAPARVITCLQRYADHLTLNESRQRDRDEAEQNPPLPDTH</sequence>
<feature type="region of interest" description="Disordered" evidence="1">
    <location>
        <begin position="355"/>
        <end position="375"/>
    </location>
</feature>
<protein>
    <submittedName>
        <fullName evidence="2">Uncharacterized protein</fullName>
    </submittedName>
</protein>
<name>A0A193C9Q2_AMYOR</name>
<proteinExistence type="predicted"/>